<evidence type="ECO:0000256" key="9">
    <source>
        <dbReference type="ARBA" id="ARBA00022786"/>
    </source>
</evidence>
<dbReference type="SUPFAM" id="SSF57850">
    <property type="entry name" value="RING/U-box"/>
    <property type="match status" value="1"/>
</dbReference>
<evidence type="ECO:0000256" key="5">
    <source>
        <dbReference type="ARBA" id="ARBA00022679"/>
    </source>
</evidence>
<keyword evidence="8 14" id="KW-0863">Zinc-finger</keyword>
<comment type="subcellular location">
    <subcellularLocation>
        <location evidence="2">Membrane</location>
        <topology evidence="2">Single-pass membrane protein</topology>
    </subcellularLocation>
</comment>
<keyword evidence="9" id="KW-0833">Ubl conjugation pathway</keyword>
<evidence type="ECO:0000259" key="16">
    <source>
        <dbReference type="PROSITE" id="PS50089"/>
    </source>
</evidence>
<keyword evidence="10" id="KW-0862">Zinc</keyword>
<evidence type="ECO:0000256" key="13">
    <source>
        <dbReference type="ARBA" id="ARBA00024209"/>
    </source>
</evidence>
<dbReference type="Pfam" id="PF13639">
    <property type="entry name" value="zf-RING_2"/>
    <property type="match status" value="1"/>
</dbReference>
<dbReference type="PANTHER" id="PTHR46913">
    <property type="entry name" value="RING-H2 FINGER PROTEIN ATL16"/>
    <property type="match status" value="1"/>
</dbReference>
<keyword evidence="5" id="KW-0808">Transferase</keyword>
<dbReference type="EMBL" id="JARAOO010000008">
    <property type="protein sequence ID" value="KAJ7959625.1"/>
    <property type="molecule type" value="Genomic_DNA"/>
</dbReference>
<keyword evidence="11 15" id="KW-1133">Transmembrane helix</keyword>
<dbReference type="AlphaFoldDB" id="A0AAD7PM15"/>
<dbReference type="GO" id="GO:0008270">
    <property type="term" value="F:zinc ion binding"/>
    <property type="evidence" value="ECO:0007669"/>
    <property type="project" value="UniProtKB-KW"/>
</dbReference>
<comment type="caution">
    <text evidence="17">The sequence shown here is derived from an EMBL/GenBank/DDBJ whole genome shotgun (WGS) entry which is preliminary data.</text>
</comment>
<accession>A0AAD7PM15</accession>
<name>A0AAD7PM15_QUISA</name>
<evidence type="ECO:0000256" key="6">
    <source>
        <dbReference type="ARBA" id="ARBA00022692"/>
    </source>
</evidence>
<evidence type="ECO:0000256" key="15">
    <source>
        <dbReference type="SAM" id="Phobius"/>
    </source>
</evidence>
<protein>
    <recommendedName>
        <fullName evidence="4">RING-type E3 ubiquitin transferase</fullName>
        <ecNumber evidence="4">2.3.2.27</ecNumber>
    </recommendedName>
</protein>
<gene>
    <name evidence="17" type="ORF">O6P43_020180</name>
</gene>
<dbReference type="InterPro" id="IPR001841">
    <property type="entry name" value="Znf_RING"/>
</dbReference>
<feature type="domain" description="RING-type" evidence="16">
    <location>
        <begin position="108"/>
        <end position="150"/>
    </location>
</feature>
<dbReference type="PANTHER" id="PTHR46913:SF1">
    <property type="entry name" value="RING-H2 FINGER PROTEIN ATL16"/>
    <property type="match status" value="1"/>
</dbReference>
<evidence type="ECO:0000256" key="1">
    <source>
        <dbReference type="ARBA" id="ARBA00000900"/>
    </source>
</evidence>
<evidence type="ECO:0000256" key="3">
    <source>
        <dbReference type="ARBA" id="ARBA00004906"/>
    </source>
</evidence>
<dbReference type="PROSITE" id="PS50089">
    <property type="entry name" value="ZF_RING_2"/>
    <property type="match status" value="1"/>
</dbReference>
<dbReference type="InterPro" id="IPR013083">
    <property type="entry name" value="Znf_RING/FYVE/PHD"/>
</dbReference>
<evidence type="ECO:0000256" key="7">
    <source>
        <dbReference type="ARBA" id="ARBA00022723"/>
    </source>
</evidence>
<keyword evidence="7" id="KW-0479">Metal-binding</keyword>
<reference evidence="17" key="1">
    <citation type="journal article" date="2023" name="Science">
        <title>Elucidation of the pathway for biosynthesis of saponin adjuvants from the soapbark tree.</title>
        <authorList>
            <person name="Reed J."/>
            <person name="Orme A."/>
            <person name="El-Demerdash A."/>
            <person name="Owen C."/>
            <person name="Martin L.B.B."/>
            <person name="Misra R.C."/>
            <person name="Kikuchi S."/>
            <person name="Rejzek M."/>
            <person name="Martin A.C."/>
            <person name="Harkess A."/>
            <person name="Leebens-Mack J."/>
            <person name="Louveau T."/>
            <person name="Stephenson M.J."/>
            <person name="Osbourn A."/>
        </authorList>
    </citation>
    <scope>NUCLEOTIDE SEQUENCE</scope>
    <source>
        <strain evidence="17">S10</strain>
    </source>
</reference>
<keyword evidence="18" id="KW-1185">Reference proteome</keyword>
<evidence type="ECO:0000256" key="8">
    <source>
        <dbReference type="ARBA" id="ARBA00022771"/>
    </source>
</evidence>
<keyword evidence="12 15" id="KW-0472">Membrane</keyword>
<dbReference type="Proteomes" id="UP001163823">
    <property type="component" value="Chromosome 8"/>
</dbReference>
<evidence type="ECO:0000256" key="4">
    <source>
        <dbReference type="ARBA" id="ARBA00012483"/>
    </source>
</evidence>
<evidence type="ECO:0000256" key="10">
    <source>
        <dbReference type="ARBA" id="ARBA00022833"/>
    </source>
</evidence>
<dbReference type="GO" id="GO:0016020">
    <property type="term" value="C:membrane"/>
    <property type="evidence" value="ECO:0007669"/>
    <property type="project" value="UniProtKB-SubCell"/>
</dbReference>
<comment type="similarity">
    <text evidence="13">Belongs to the RING-type zinc finger family. ATL subfamily.</text>
</comment>
<comment type="pathway">
    <text evidence="3">Protein modification; protein ubiquitination.</text>
</comment>
<evidence type="ECO:0000256" key="14">
    <source>
        <dbReference type="PROSITE-ProRule" id="PRU00175"/>
    </source>
</evidence>
<evidence type="ECO:0000256" key="2">
    <source>
        <dbReference type="ARBA" id="ARBA00004167"/>
    </source>
</evidence>
<proteinExistence type="inferred from homology"/>
<dbReference type="InterPro" id="IPR044600">
    <property type="entry name" value="ATL1/ATL16-like"/>
</dbReference>
<dbReference type="SMART" id="SM00184">
    <property type="entry name" value="RING"/>
    <property type="match status" value="1"/>
</dbReference>
<dbReference type="Gene3D" id="3.30.40.10">
    <property type="entry name" value="Zinc/RING finger domain, C3HC4 (zinc finger)"/>
    <property type="match status" value="1"/>
</dbReference>
<evidence type="ECO:0000256" key="11">
    <source>
        <dbReference type="ARBA" id="ARBA00022989"/>
    </source>
</evidence>
<organism evidence="17 18">
    <name type="scientific">Quillaja saponaria</name>
    <name type="common">Soap bark tree</name>
    <dbReference type="NCBI Taxonomy" id="32244"/>
    <lineage>
        <taxon>Eukaryota</taxon>
        <taxon>Viridiplantae</taxon>
        <taxon>Streptophyta</taxon>
        <taxon>Embryophyta</taxon>
        <taxon>Tracheophyta</taxon>
        <taxon>Spermatophyta</taxon>
        <taxon>Magnoliopsida</taxon>
        <taxon>eudicotyledons</taxon>
        <taxon>Gunneridae</taxon>
        <taxon>Pentapetalae</taxon>
        <taxon>rosids</taxon>
        <taxon>fabids</taxon>
        <taxon>Fabales</taxon>
        <taxon>Quillajaceae</taxon>
        <taxon>Quillaja</taxon>
    </lineage>
</organism>
<comment type="catalytic activity">
    <reaction evidence="1">
        <text>S-ubiquitinyl-[E2 ubiquitin-conjugating enzyme]-L-cysteine + [acceptor protein]-L-lysine = [E2 ubiquitin-conjugating enzyme]-L-cysteine + N(6)-ubiquitinyl-[acceptor protein]-L-lysine.</text>
        <dbReference type="EC" id="2.3.2.27"/>
    </reaction>
</comment>
<dbReference type="GO" id="GO:0016567">
    <property type="term" value="P:protein ubiquitination"/>
    <property type="evidence" value="ECO:0007669"/>
    <property type="project" value="InterPro"/>
</dbReference>
<keyword evidence="6 15" id="KW-0812">Transmembrane</keyword>
<dbReference type="EC" id="2.3.2.27" evidence="4"/>
<evidence type="ECO:0000313" key="17">
    <source>
        <dbReference type="EMBL" id="KAJ7959625.1"/>
    </source>
</evidence>
<dbReference type="KEGG" id="qsa:O6P43_020180"/>
<sequence>MATLQGPQNFQSHYAEFDDPKFGIHGRTLFFTIILLFIIPLATLLLIYTRWVCRSQSHLPLTSRNSVQSTQTPPAPSQGLDPDSIRKLPIILHQIPSDPNCWFVETECCICLDDFKDDEKLKILPGCGHCFQCDCVDRWLTNHCSCPLCRASLLVDHSVLPHILIHELPLRFNLP</sequence>
<evidence type="ECO:0000256" key="12">
    <source>
        <dbReference type="ARBA" id="ARBA00023136"/>
    </source>
</evidence>
<evidence type="ECO:0000313" key="18">
    <source>
        <dbReference type="Proteomes" id="UP001163823"/>
    </source>
</evidence>
<feature type="transmembrane region" description="Helical" evidence="15">
    <location>
        <begin position="29"/>
        <end position="48"/>
    </location>
</feature>
<dbReference type="GO" id="GO:0061630">
    <property type="term" value="F:ubiquitin protein ligase activity"/>
    <property type="evidence" value="ECO:0007669"/>
    <property type="project" value="UniProtKB-EC"/>
</dbReference>